<feature type="region of interest" description="Disordered" evidence="1">
    <location>
        <begin position="243"/>
        <end position="273"/>
    </location>
</feature>
<feature type="compositionally biased region" description="Basic and acidic residues" evidence="1">
    <location>
        <begin position="303"/>
        <end position="323"/>
    </location>
</feature>
<name>A0A0A1T137_9HYPO</name>
<evidence type="ECO:0000256" key="1">
    <source>
        <dbReference type="SAM" id="MobiDB-lite"/>
    </source>
</evidence>
<dbReference type="Proteomes" id="UP000039046">
    <property type="component" value="Unassembled WGS sequence"/>
</dbReference>
<keyword evidence="3" id="KW-1185">Reference proteome</keyword>
<dbReference type="AlphaFoldDB" id="A0A0A1T137"/>
<proteinExistence type="predicted"/>
<dbReference type="OrthoDB" id="5410365at2759"/>
<dbReference type="EMBL" id="CDHN01000002">
    <property type="protein sequence ID" value="CEJ87367.1"/>
    <property type="molecule type" value="Genomic_DNA"/>
</dbReference>
<organism evidence="2 3">
    <name type="scientific">[Torrubiella] hemipterigena</name>
    <dbReference type="NCBI Taxonomy" id="1531966"/>
    <lineage>
        <taxon>Eukaryota</taxon>
        <taxon>Fungi</taxon>
        <taxon>Dikarya</taxon>
        <taxon>Ascomycota</taxon>
        <taxon>Pezizomycotina</taxon>
        <taxon>Sordariomycetes</taxon>
        <taxon>Hypocreomycetidae</taxon>
        <taxon>Hypocreales</taxon>
        <taxon>Clavicipitaceae</taxon>
        <taxon>Clavicipitaceae incertae sedis</taxon>
        <taxon>'Torrubiella' clade</taxon>
    </lineage>
</organism>
<reference evidence="2 3" key="1">
    <citation type="journal article" date="2015" name="Genome Announc.">
        <title>Draft Genome Sequence and Gene Annotation of the Entomopathogenic Fungus Verticillium hemipterigenum.</title>
        <authorList>
            <person name="Horn F."/>
            <person name="Habel A."/>
            <person name="Scharf D.H."/>
            <person name="Dworschak J."/>
            <person name="Brakhage A.A."/>
            <person name="Guthke R."/>
            <person name="Hertweck C."/>
            <person name="Linde J."/>
        </authorList>
    </citation>
    <scope>NUCLEOTIDE SEQUENCE [LARGE SCALE GENOMIC DNA]</scope>
</reference>
<gene>
    <name evidence="2" type="ORF">VHEMI04393</name>
</gene>
<feature type="region of interest" description="Disordered" evidence="1">
    <location>
        <begin position="301"/>
        <end position="323"/>
    </location>
</feature>
<protein>
    <submittedName>
        <fullName evidence="2">Uncharacterized protein</fullName>
    </submittedName>
</protein>
<feature type="compositionally biased region" description="Acidic residues" evidence="1">
    <location>
        <begin position="255"/>
        <end position="273"/>
    </location>
</feature>
<evidence type="ECO:0000313" key="2">
    <source>
        <dbReference type="EMBL" id="CEJ87367.1"/>
    </source>
</evidence>
<accession>A0A0A1T137</accession>
<dbReference type="HOGENOM" id="CLU_078032_0_0_1"/>
<evidence type="ECO:0000313" key="3">
    <source>
        <dbReference type="Proteomes" id="UP000039046"/>
    </source>
</evidence>
<sequence length="323" mass="35697">MQHKRFFVLGNPCSADNVSTMIGRVVGDIYEPLNEYAPWQQDARKILEAILPVPQVSTQRKECLEFASSPGAYAKLSKFLRIDGERQSKDSTTLTSDMIKQYTLENPAKHFQALMQNSLYATDVSELLREKHGHRGYLITGFLTATNSVWESSQSVNNKHHVGVTVPVAEALGVPVPVLDVGAGVSFGDKKTHHSSKAVTEEEIFAVAYNVVHLKRTKIGLDSARKPIVGDIVWAKKKHAALSPEKARQASSAQDTDEESEDDYDGEESDLEEIILDFEAEPLTGAFDDVLEMPYQGTGISKLDIETEAHNDERSELPKGSEP</sequence>